<dbReference type="GO" id="GO:0051301">
    <property type="term" value="P:cell division"/>
    <property type="evidence" value="ECO:0007669"/>
    <property type="project" value="UniProtKB-KW"/>
</dbReference>
<keyword evidence="3" id="KW-1003">Cell membrane</keyword>
<dbReference type="InterPro" id="IPR013437">
    <property type="entry name" value="FtsW"/>
</dbReference>
<keyword evidence="12" id="KW-0131">Cell cycle</keyword>
<keyword evidence="9" id="KW-0573">Peptidoglycan synthesis</keyword>
<dbReference type="NCBIfam" id="TIGR02614">
    <property type="entry name" value="ftsW"/>
    <property type="match status" value="1"/>
</dbReference>
<evidence type="ECO:0000256" key="11">
    <source>
        <dbReference type="ARBA" id="ARBA00023136"/>
    </source>
</evidence>
<evidence type="ECO:0000256" key="12">
    <source>
        <dbReference type="ARBA" id="ARBA00023306"/>
    </source>
</evidence>
<protein>
    <recommendedName>
        <fullName evidence="15">peptidoglycan glycosyltransferase</fullName>
        <ecNumber evidence="15">2.4.99.28</ecNumber>
    </recommendedName>
    <alternativeName>
        <fullName evidence="14">Peptidoglycan polymerase</fullName>
    </alternativeName>
</protein>
<feature type="transmembrane region" description="Helical" evidence="17">
    <location>
        <begin position="320"/>
        <end position="344"/>
    </location>
</feature>
<dbReference type="GO" id="GO:0008360">
    <property type="term" value="P:regulation of cell shape"/>
    <property type="evidence" value="ECO:0007669"/>
    <property type="project" value="UniProtKB-KW"/>
</dbReference>
<comment type="pathway">
    <text evidence="2">Cell wall biogenesis; peptidoglycan biosynthesis.</text>
</comment>
<keyword evidence="6" id="KW-0808">Transferase</keyword>
<keyword evidence="13" id="KW-0961">Cell wall biogenesis/degradation</keyword>
<feature type="transmembrane region" description="Helical" evidence="17">
    <location>
        <begin position="51"/>
        <end position="71"/>
    </location>
</feature>
<keyword evidence="10 17" id="KW-1133">Transmembrane helix</keyword>
<dbReference type="Pfam" id="PF01098">
    <property type="entry name" value="FTSW_RODA_SPOVE"/>
    <property type="match status" value="1"/>
</dbReference>
<evidence type="ECO:0000256" key="7">
    <source>
        <dbReference type="ARBA" id="ARBA00022692"/>
    </source>
</evidence>
<dbReference type="GO" id="GO:0009252">
    <property type="term" value="P:peptidoglycan biosynthetic process"/>
    <property type="evidence" value="ECO:0007669"/>
    <property type="project" value="UniProtKB-KW"/>
</dbReference>
<evidence type="ECO:0000256" key="1">
    <source>
        <dbReference type="ARBA" id="ARBA00004651"/>
    </source>
</evidence>
<keyword evidence="8" id="KW-0133">Cell shape</keyword>
<evidence type="ECO:0000256" key="3">
    <source>
        <dbReference type="ARBA" id="ARBA00022475"/>
    </source>
</evidence>
<dbReference type="GO" id="GO:0005886">
    <property type="term" value="C:plasma membrane"/>
    <property type="evidence" value="ECO:0007669"/>
    <property type="project" value="UniProtKB-SubCell"/>
</dbReference>
<keyword evidence="5" id="KW-0328">Glycosyltransferase</keyword>
<comment type="subcellular location">
    <subcellularLocation>
        <location evidence="1">Cell membrane</location>
        <topology evidence="1">Multi-pass membrane protein</topology>
    </subcellularLocation>
</comment>
<comment type="catalytic activity">
    <reaction evidence="16">
        <text>[GlcNAc-(1-&gt;4)-Mur2Ac(oyl-L-Ala-gamma-D-Glu-L-Lys-D-Ala-D-Ala)](n)-di-trans,octa-cis-undecaprenyl diphosphate + beta-D-GlcNAc-(1-&gt;4)-Mur2Ac(oyl-L-Ala-gamma-D-Glu-L-Lys-D-Ala-D-Ala)-di-trans,octa-cis-undecaprenyl diphosphate = [GlcNAc-(1-&gt;4)-Mur2Ac(oyl-L-Ala-gamma-D-Glu-L-Lys-D-Ala-D-Ala)](n+1)-di-trans,octa-cis-undecaprenyl diphosphate + di-trans,octa-cis-undecaprenyl diphosphate + H(+)</text>
        <dbReference type="Rhea" id="RHEA:23708"/>
        <dbReference type="Rhea" id="RHEA-COMP:9602"/>
        <dbReference type="Rhea" id="RHEA-COMP:9603"/>
        <dbReference type="ChEBI" id="CHEBI:15378"/>
        <dbReference type="ChEBI" id="CHEBI:58405"/>
        <dbReference type="ChEBI" id="CHEBI:60033"/>
        <dbReference type="ChEBI" id="CHEBI:78435"/>
        <dbReference type="EC" id="2.4.99.28"/>
    </reaction>
</comment>
<evidence type="ECO:0000256" key="6">
    <source>
        <dbReference type="ARBA" id="ARBA00022679"/>
    </source>
</evidence>
<keyword evidence="11 17" id="KW-0472">Membrane</keyword>
<evidence type="ECO:0000256" key="5">
    <source>
        <dbReference type="ARBA" id="ARBA00022676"/>
    </source>
</evidence>
<dbReference type="EC" id="2.4.99.28" evidence="15"/>
<dbReference type="GO" id="GO:0015648">
    <property type="term" value="F:lipid-linked peptidoglycan transporter activity"/>
    <property type="evidence" value="ECO:0007669"/>
    <property type="project" value="TreeGrafter"/>
</dbReference>
<feature type="transmembrane region" description="Helical" evidence="17">
    <location>
        <begin position="350"/>
        <end position="372"/>
    </location>
</feature>
<feature type="transmembrane region" description="Helical" evidence="17">
    <location>
        <begin position="176"/>
        <end position="200"/>
    </location>
</feature>
<evidence type="ECO:0000256" key="4">
    <source>
        <dbReference type="ARBA" id="ARBA00022618"/>
    </source>
</evidence>
<evidence type="ECO:0000256" key="16">
    <source>
        <dbReference type="ARBA" id="ARBA00049902"/>
    </source>
</evidence>
<dbReference type="EMBL" id="CAFBSG010000015">
    <property type="protein sequence ID" value="CAB5240707.1"/>
    <property type="molecule type" value="Genomic_DNA"/>
</dbReference>
<feature type="transmembrane region" description="Helical" evidence="17">
    <location>
        <begin position="83"/>
        <end position="101"/>
    </location>
</feature>
<dbReference type="GO" id="GO:0071555">
    <property type="term" value="P:cell wall organization"/>
    <property type="evidence" value="ECO:0007669"/>
    <property type="project" value="UniProtKB-KW"/>
</dbReference>
<reference evidence="18" key="1">
    <citation type="submission" date="2020-05" db="EMBL/GenBank/DDBJ databases">
        <authorList>
            <person name="Chiriac C."/>
            <person name="Salcher M."/>
            <person name="Ghai R."/>
            <person name="Kavagutti S V."/>
        </authorList>
    </citation>
    <scope>NUCLEOTIDE SEQUENCE</scope>
</reference>
<evidence type="ECO:0000256" key="15">
    <source>
        <dbReference type="ARBA" id="ARBA00044770"/>
    </source>
</evidence>
<feature type="transmembrane region" description="Helical" evidence="17">
    <location>
        <begin position="152"/>
        <end position="170"/>
    </location>
</feature>
<keyword evidence="4" id="KW-0132">Cell division</keyword>
<dbReference type="GO" id="GO:0032153">
    <property type="term" value="C:cell division site"/>
    <property type="evidence" value="ECO:0007669"/>
    <property type="project" value="TreeGrafter"/>
</dbReference>
<evidence type="ECO:0000256" key="17">
    <source>
        <dbReference type="SAM" id="Phobius"/>
    </source>
</evidence>
<gene>
    <name evidence="18" type="ORF">UFOPK3554_01005</name>
</gene>
<dbReference type="InterPro" id="IPR001182">
    <property type="entry name" value="FtsW/RodA"/>
</dbReference>
<evidence type="ECO:0000256" key="9">
    <source>
        <dbReference type="ARBA" id="ARBA00022984"/>
    </source>
</evidence>
<dbReference type="AlphaFoldDB" id="A0A6J7XXT5"/>
<evidence type="ECO:0000256" key="8">
    <source>
        <dbReference type="ARBA" id="ARBA00022960"/>
    </source>
</evidence>
<dbReference type="GO" id="GO:0008955">
    <property type="term" value="F:peptidoglycan glycosyltransferase activity"/>
    <property type="evidence" value="ECO:0007669"/>
    <property type="project" value="UniProtKB-EC"/>
</dbReference>
<keyword evidence="7 17" id="KW-0812">Transmembrane</keyword>
<accession>A0A6J7XXT5</accession>
<feature type="transmembrane region" description="Helical" evidence="17">
    <location>
        <begin position="20"/>
        <end position="45"/>
    </location>
</feature>
<dbReference type="PANTHER" id="PTHR30474:SF2">
    <property type="entry name" value="PEPTIDOGLYCAN GLYCOSYLTRANSFERASE FTSW-RELATED"/>
    <property type="match status" value="1"/>
</dbReference>
<evidence type="ECO:0000256" key="2">
    <source>
        <dbReference type="ARBA" id="ARBA00004752"/>
    </source>
</evidence>
<evidence type="ECO:0000256" key="14">
    <source>
        <dbReference type="ARBA" id="ARBA00032370"/>
    </source>
</evidence>
<dbReference type="PANTHER" id="PTHR30474">
    <property type="entry name" value="CELL CYCLE PROTEIN"/>
    <property type="match status" value="1"/>
</dbReference>
<proteinExistence type="predicted"/>
<evidence type="ECO:0000313" key="18">
    <source>
        <dbReference type="EMBL" id="CAB5240707.1"/>
    </source>
</evidence>
<feature type="transmembrane region" description="Helical" evidence="17">
    <location>
        <begin position="284"/>
        <end position="308"/>
    </location>
</feature>
<evidence type="ECO:0000256" key="10">
    <source>
        <dbReference type="ARBA" id="ARBA00022989"/>
    </source>
</evidence>
<organism evidence="18">
    <name type="scientific">freshwater metagenome</name>
    <dbReference type="NCBI Taxonomy" id="449393"/>
    <lineage>
        <taxon>unclassified sequences</taxon>
        <taxon>metagenomes</taxon>
        <taxon>ecological metagenomes</taxon>
    </lineage>
</organism>
<evidence type="ECO:0000256" key="13">
    <source>
        <dbReference type="ARBA" id="ARBA00023316"/>
    </source>
</evidence>
<sequence>MSEKYGVGKFLSKPTAAYQLLIASTIALTFIGIVMVFSASSILSLDTKGNSFGIVGRQLIFLCLAIPCAFIASRQSLSRWRLVSRYGFIGSLILMLLLLIPGVGKTVNGNRNWIHLGIIDIQPSEIAKFLLILWASSTLAKSQLSGRSKSNALALLSPVFGVIILLIMLGRDLGTSVVFVCIFAGLLWVSGVSLGIFAFFTTAFAGALTFFILTANYRAARFLVVLNPFSPENYKNAGWQPAHSILGLASGGFFGVGLGASRQKWGNLAEAHTDFIFSVIGEELGLFGTLGVLGLFAALIFSIFSIALRTGDAMSRYACVAVGCWLSAQVILNIGSATSLLPVVGVTLPLISYGGSSLISVYLALGFVLGVARREPAVMSHLSQKKKK</sequence>
<feature type="transmembrane region" description="Helical" evidence="17">
    <location>
        <begin position="207"/>
        <end position="226"/>
    </location>
</feature>
<name>A0A6J7XXT5_9ZZZZ</name>